<keyword evidence="2" id="KW-0472">Membrane</keyword>
<name>A0A1H6YE39_9MICO</name>
<reference evidence="4" key="1">
    <citation type="submission" date="2016-10" db="EMBL/GenBank/DDBJ databases">
        <authorList>
            <person name="Varghese N."/>
        </authorList>
    </citation>
    <scope>NUCLEOTIDE SEQUENCE [LARGE SCALE GENOMIC DNA]</scope>
    <source>
        <strain evidence="4">DSM 24868</strain>
    </source>
</reference>
<dbReference type="AlphaFoldDB" id="A0A1H6YE39"/>
<protein>
    <submittedName>
        <fullName evidence="3">Uncharacterized protein</fullName>
    </submittedName>
</protein>
<accession>A0A1H6YE39</accession>
<organism evidence="3 4">
    <name type="scientific">Demequina mangrovi</name>
    <dbReference type="NCBI Taxonomy" id="1043493"/>
    <lineage>
        <taxon>Bacteria</taxon>
        <taxon>Bacillati</taxon>
        <taxon>Actinomycetota</taxon>
        <taxon>Actinomycetes</taxon>
        <taxon>Micrococcales</taxon>
        <taxon>Demequinaceae</taxon>
        <taxon>Demequina</taxon>
    </lineage>
</organism>
<dbReference type="STRING" id="1043493.SAMN05421637_1534"/>
<keyword evidence="2" id="KW-0812">Transmembrane</keyword>
<feature type="region of interest" description="Disordered" evidence="1">
    <location>
        <begin position="41"/>
        <end position="85"/>
    </location>
</feature>
<evidence type="ECO:0000256" key="2">
    <source>
        <dbReference type="SAM" id="Phobius"/>
    </source>
</evidence>
<keyword evidence="2" id="KW-1133">Transmembrane helix</keyword>
<sequence>MDSDFTGGPGFLAFVVTFALVAAGVLLFRSLSKHLRKVRAKDAREAREADAAVTGEAEGPEPGSGDAEGGERGGDEVTGEPGDRQ</sequence>
<evidence type="ECO:0000256" key="1">
    <source>
        <dbReference type="SAM" id="MobiDB-lite"/>
    </source>
</evidence>
<feature type="transmembrane region" description="Helical" evidence="2">
    <location>
        <begin position="12"/>
        <end position="31"/>
    </location>
</feature>
<feature type="compositionally biased region" description="Basic and acidic residues" evidence="1">
    <location>
        <begin position="41"/>
        <end position="50"/>
    </location>
</feature>
<keyword evidence="4" id="KW-1185">Reference proteome</keyword>
<proteinExistence type="predicted"/>
<evidence type="ECO:0000313" key="3">
    <source>
        <dbReference type="EMBL" id="SEJ35452.1"/>
    </source>
</evidence>
<dbReference type="RefSeq" id="WP_052405888.1">
    <property type="nucleotide sequence ID" value="NZ_BBLU01000008.1"/>
</dbReference>
<gene>
    <name evidence="3" type="ORF">SAMN05421637_1534</name>
</gene>
<dbReference type="Proteomes" id="UP000183315">
    <property type="component" value="Unassembled WGS sequence"/>
</dbReference>
<dbReference type="EMBL" id="FNZI01000003">
    <property type="protein sequence ID" value="SEJ35452.1"/>
    <property type="molecule type" value="Genomic_DNA"/>
</dbReference>
<evidence type="ECO:0000313" key="4">
    <source>
        <dbReference type="Proteomes" id="UP000183315"/>
    </source>
</evidence>
<feature type="compositionally biased region" description="Basic and acidic residues" evidence="1">
    <location>
        <begin position="69"/>
        <end position="85"/>
    </location>
</feature>